<keyword evidence="3" id="KW-1185">Reference proteome</keyword>
<dbReference type="InterPro" id="IPR001509">
    <property type="entry name" value="Epimerase_deHydtase"/>
</dbReference>
<dbReference type="PANTHER" id="PTHR43242">
    <property type="entry name" value="NAD(P)-BINDING ROSSMANN-FOLD SUPERFAMILY PROTEIN"/>
    <property type="match status" value="1"/>
</dbReference>
<sequence>MRILVLGASGYLGESVYHQLHKKYENVLGTFNSSPKNRLIQLSVLDKKAVTQVMTSYKPQVIIWCIKEDGRDVTFDGLSSILDNISPYVRLIYVSTDGFMGGHGQYKEDTKMVYYQHNPLAAYINHKINAEKYIMANHPNHVIIRTGPIYGKNILGNLDKRTLQIMDKLLKKEKIYRALNLYKTFVHVQDLAELIMELSNHDYQGILHVGPKTKESYYSFNKKVAHQLRLDSTYLIEYEISMDKARIEEIVLDTSMDTTTCRWLFHTHFRSVL</sequence>
<dbReference type="Gene3D" id="3.40.50.720">
    <property type="entry name" value="NAD(P)-binding Rossmann-like Domain"/>
    <property type="match status" value="1"/>
</dbReference>
<organism evidence="2 3">
    <name type="scientific">Vallitalea pronyensis</name>
    <dbReference type="NCBI Taxonomy" id="1348613"/>
    <lineage>
        <taxon>Bacteria</taxon>
        <taxon>Bacillati</taxon>
        <taxon>Bacillota</taxon>
        <taxon>Clostridia</taxon>
        <taxon>Lachnospirales</taxon>
        <taxon>Vallitaleaceae</taxon>
        <taxon>Vallitalea</taxon>
    </lineage>
</organism>
<dbReference type="EMBL" id="CP058649">
    <property type="protein sequence ID" value="QUI23999.1"/>
    <property type="molecule type" value="Genomic_DNA"/>
</dbReference>
<dbReference type="KEGG" id="vpy:HZI73_17595"/>
<dbReference type="AlphaFoldDB" id="A0A8J8SI15"/>
<accession>A0A8J8SI15</accession>
<protein>
    <submittedName>
        <fullName evidence="2">Sugar nucleotide-binding protein</fullName>
    </submittedName>
</protein>
<feature type="domain" description="NAD-dependent epimerase/dehydratase" evidence="1">
    <location>
        <begin position="3"/>
        <end position="201"/>
    </location>
</feature>
<reference evidence="2" key="1">
    <citation type="submission" date="2020-07" db="EMBL/GenBank/DDBJ databases">
        <title>Vallitalea pronyensis genome.</title>
        <authorList>
            <person name="Postec A."/>
        </authorList>
    </citation>
    <scope>NUCLEOTIDE SEQUENCE</scope>
    <source>
        <strain evidence="2">FatNI3</strain>
    </source>
</reference>
<dbReference type="SUPFAM" id="SSF51735">
    <property type="entry name" value="NAD(P)-binding Rossmann-fold domains"/>
    <property type="match status" value="1"/>
</dbReference>
<dbReference type="Proteomes" id="UP000683246">
    <property type="component" value="Chromosome"/>
</dbReference>
<evidence type="ECO:0000313" key="3">
    <source>
        <dbReference type="Proteomes" id="UP000683246"/>
    </source>
</evidence>
<name>A0A8J8SI15_9FIRM</name>
<dbReference type="PANTHER" id="PTHR43242:SF1">
    <property type="entry name" value="NAD(P)-BINDING ROSSMANN-FOLD SUPERFAMILY PROTEIN"/>
    <property type="match status" value="1"/>
</dbReference>
<dbReference type="Pfam" id="PF01370">
    <property type="entry name" value="Epimerase"/>
    <property type="match status" value="1"/>
</dbReference>
<dbReference type="RefSeq" id="WP_212694689.1">
    <property type="nucleotide sequence ID" value="NZ_CP058649.1"/>
</dbReference>
<proteinExistence type="predicted"/>
<evidence type="ECO:0000259" key="1">
    <source>
        <dbReference type="Pfam" id="PF01370"/>
    </source>
</evidence>
<dbReference type="InterPro" id="IPR036291">
    <property type="entry name" value="NAD(P)-bd_dom_sf"/>
</dbReference>
<gene>
    <name evidence="2" type="ORF">HZI73_17595</name>
</gene>
<evidence type="ECO:0000313" key="2">
    <source>
        <dbReference type="EMBL" id="QUI23999.1"/>
    </source>
</evidence>